<feature type="compositionally biased region" description="Basic and acidic residues" evidence="1">
    <location>
        <begin position="23"/>
        <end position="38"/>
    </location>
</feature>
<feature type="compositionally biased region" description="Polar residues" evidence="1">
    <location>
        <begin position="63"/>
        <end position="73"/>
    </location>
</feature>
<accession>A0A2P4XRH8</accession>
<keyword evidence="3" id="KW-1185">Reference proteome</keyword>
<dbReference type="Proteomes" id="UP000237271">
    <property type="component" value="Unassembled WGS sequence"/>
</dbReference>
<evidence type="ECO:0000313" key="3">
    <source>
        <dbReference type="Proteomes" id="UP000237271"/>
    </source>
</evidence>
<organism evidence="2 3">
    <name type="scientific">Phytophthora palmivora</name>
    <dbReference type="NCBI Taxonomy" id="4796"/>
    <lineage>
        <taxon>Eukaryota</taxon>
        <taxon>Sar</taxon>
        <taxon>Stramenopiles</taxon>
        <taxon>Oomycota</taxon>
        <taxon>Peronosporomycetes</taxon>
        <taxon>Peronosporales</taxon>
        <taxon>Peronosporaceae</taxon>
        <taxon>Phytophthora</taxon>
    </lineage>
</organism>
<reference evidence="2 3" key="1">
    <citation type="journal article" date="2017" name="Genome Biol. Evol.">
        <title>Phytophthora megakarya and P. palmivora, closely related causal agents of cacao black pod rot, underwent increases in genome sizes and gene numbers by different mechanisms.</title>
        <authorList>
            <person name="Ali S.S."/>
            <person name="Shao J."/>
            <person name="Lary D.J."/>
            <person name="Kronmiller B."/>
            <person name="Shen D."/>
            <person name="Strem M.D."/>
            <person name="Amoako-Attah I."/>
            <person name="Akrofi A.Y."/>
            <person name="Begoude B.A."/>
            <person name="Ten Hoopen G.M."/>
            <person name="Coulibaly K."/>
            <person name="Kebe B.I."/>
            <person name="Melnick R.L."/>
            <person name="Guiltinan M.J."/>
            <person name="Tyler B.M."/>
            <person name="Meinhardt L.W."/>
            <person name="Bailey B.A."/>
        </authorList>
    </citation>
    <scope>NUCLEOTIDE SEQUENCE [LARGE SCALE GENOMIC DNA]</scope>
    <source>
        <strain evidence="3">sbr112.9</strain>
    </source>
</reference>
<feature type="region of interest" description="Disordered" evidence="1">
    <location>
        <begin position="105"/>
        <end position="125"/>
    </location>
</feature>
<feature type="region of interest" description="Disordered" evidence="1">
    <location>
        <begin position="1"/>
        <end position="80"/>
    </location>
</feature>
<dbReference type="EMBL" id="NCKW01008373">
    <property type="protein sequence ID" value="POM68144.1"/>
    <property type="molecule type" value="Genomic_DNA"/>
</dbReference>
<name>A0A2P4XRH8_9STRA</name>
<evidence type="ECO:0000256" key="1">
    <source>
        <dbReference type="SAM" id="MobiDB-lite"/>
    </source>
</evidence>
<comment type="caution">
    <text evidence="2">The sequence shown here is derived from an EMBL/GenBank/DDBJ whole genome shotgun (WGS) entry which is preliminary data.</text>
</comment>
<sequence length="125" mass="13751">MQLSKSIAWFIGNHPAKPNAEAKQIDEATPEHEEKPIGEETENATDEQANGHESLSENESEIAPSQESASVTNDEVEHGDHEIETEIDHVARGDGEVILNESDGLHHVSPSCKQPFKCTNNEEKL</sequence>
<dbReference type="AlphaFoldDB" id="A0A2P4XRH8"/>
<gene>
    <name evidence="2" type="ORF">PHPALM_15733</name>
</gene>
<protein>
    <submittedName>
        <fullName evidence="2">Uncharacterized protein</fullName>
    </submittedName>
</protein>
<proteinExistence type="predicted"/>
<evidence type="ECO:0000313" key="2">
    <source>
        <dbReference type="EMBL" id="POM68144.1"/>
    </source>
</evidence>